<accession>A0ABV6Z4N5</accession>
<dbReference type="Gene3D" id="3.30.70.1440">
    <property type="entry name" value="Multidrug efflux transporter AcrB pore domain"/>
    <property type="match status" value="1"/>
</dbReference>
<dbReference type="SUPFAM" id="SSF82866">
    <property type="entry name" value="Multidrug efflux transporter AcrB transmembrane domain"/>
    <property type="match status" value="1"/>
</dbReference>
<dbReference type="Proteomes" id="UP001594351">
    <property type="component" value="Unassembled WGS sequence"/>
</dbReference>
<dbReference type="EMBL" id="JBHPBY010000489">
    <property type="protein sequence ID" value="MFC1853395.1"/>
    <property type="molecule type" value="Genomic_DNA"/>
</dbReference>
<gene>
    <name evidence="2" type="ORF">ACFL27_24625</name>
</gene>
<name>A0ABV6Z4N5_UNCC1</name>
<evidence type="ECO:0000313" key="3">
    <source>
        <dbReference type="Proteomes" id="UP001594351"/>
    </source>
</evidence>
<dbReference type="PANTHER" id="PTHR32063:SF0">
    <property type="entry name" value="SWARMING MOTILITY PROTEIN SWRC"/>
    <property type="match status" value="1"/>
</dbReference>
<dbReference type="InterPro" id="IPR027463">
    <property type="entry name" value="AcrB_DN_DC_subdom"/>
</dbReference>
<dbReference type="Pfam" id="PF00873">
    <property type="entry name" value="ACR_tran"/>
    <property type="match status" value="1"/>
</dbReference>
<dbReference type="PANTHER" id="PTHR32063">
    <property type="match status" value="1"/>
</dbReference>
<organism evidence="2 3">
    <name type="scientific">candidate division CSSED10-310 bacterium</name>
    <dbReference type="NCBI Taxonomy" id="2855610"/>
    <lineage>
        <taxon>Bacteria</taxon>
        <taxon>Bacteria division CSSED10-310</taxon>
    </lineage>
</organism>
<evidence type="ECO:0000313" key="2">
    <source>
        <dbReference type="EMBL" id="MFC1853395.1"/>
    </source>
</evidence>
<feature type="transmembrane region" description="Helical" evidence="1">
    <location>
        <begin position="302"/>
        <end position="324"/>
    </location>
</feature>
<dbReference type="PRINTS" id="PR00702">
    <property type="entry name" value="ACRIFLAVINRP"/>
</dbReference>
<keyword evidence="1" id="KW-0472">Membrane</keyword>
<comment type="caution">
    <text evidence="2">The sequence shown here is derived from an EMBL/GenBank/DDBJ whole genome shotgun (WGS) entry which is preliminary data.</text>
</comment>
<feature type="transmembrane region" description="Helical" evidence="1">
    <location>
        <begin position="223"/>
        <end position="248"/>
    </location>
</feature>
<keyword evidence="1" id="KW-1133">Transmembrane helix</keyword>
<sequence length="332" mass="36425">MKSRKKIPGPINVDTDIRPGKPEIQIIPKRQVVADFNTTGYAIALTLRATIEGLIAPQYRVQGDEYNIRVKLEEADVEDIEKIKSLVVQTPKGNKRISELADLSFSTAPTMIYRKDKLKMHRVTADIGSRTMGEIVADIKREVEANIDLPPQYKIQAGGDADIQADANKDLGRAFLLAAILTFFLIVAILESWLQGLLIMFTVPLAMIGVLWSLFFAGESMNIFSMMAMVMLIGIVVNNAILILDYANQLRKVGHNKMQAILEACPTKLKAVAMATLASMLGMLPLALGLGSGAELRQGMGIVSIGGLLLSSLLTLFVIPALYVQFVRDKKR</sequence>
<keyword evidence="3" id="KW-1185">Reference proteome</keyword>
<feature type="transmembrane region" description="Helical" evidence="1">
    <location>
        <begin position="171"/>
        <end position="190"/>
    </location>
</feature>
<reference evidence="2 3" key="1">
    <citation type="submission" date="2024-09" db="EMBL/GenBank/DDBJ databases">
        <title>Laminarin stimulates single cell rates of sulfate reduction while oxygen inhibits transcriptomic activity in coastal marine sediment.</title>
        <authorList>
            <person name="Lindsay M."/>
            <person name="Orcutt B."/>
            <person name="Emerson D."/>
            <person name="Stepanauskas R."/>
            <person name="D'Angelo T."/>
        </authorList>
    </citation>
    <scope>NUCLEOTIDE SEQUENCE [LARGE SCALE GENOMIC DNA]</scope>
    <source>
        <strain evidence="2">SAG AM-311-K15</strain>
    </source>
</reference>
<proteinExistence type="predicted"/>
<dbReference type="Gene3D" id="3.30.2090.10">
    <property type="entry name" value="Multidrug efflux transporter AcrB TolC docking domain, DN and DC subdomains"/>
    <property type="match status" value="1"/>
</dbReference>
<dbReference type="SUPFAM" id="SSF82714">
    <property type="entry name" value="Multidrug efflux transporter AcrB TolC docking domain, DN and DC subdomains"/>
    <property type="match status" value="1"/>
</dbReference>
<dbReference type="InterPro" id="IPR001036">
    <property type="entry name" value="Acrflvin-R"/>
</dbReference>
<dbReference type="Gene3D" id="1.20.1640.10">
    <property type="entry name" value="Multidrug efflux transporter AcrB transmembrane domain"/>
    <property type="match status" value="1"/>
</dbReference>
<evidence type="ECO:0000256" key="1">
    <source>
        <dbReference type="SAM" id="Phobius"/>
    </source>
</evidence>
<protein>
    <submittedName>
        <fullName evidence="2">Efflux RND transporter permease subunit</fullName>
    </submittedName>
</protein>
<keyword evidence="1" id="KW-0812">Transmembrane</keyword>
<feature type="transmembrane region" description="Helical" evidence="1">
    <location>
        <begin position="269"/>
        <end position="290"/>
    </location>
</feature>
<feature type="transmembrane region" description="Helical" evidence="1">
    <location>
        <begin position="197"/>
        <end position="217"/>
    </location>
</feature>